<name>A0ABS9ZVF8_9SPHI</name>
<reference evidence="7" key="1">
    <citation type="submission" date="2022-03" db="EMBL/GenBank/DDBJ databases">
        <authorList>
            <person name="Woo C.Y."/>
        </authorList>
    </citation>
    <scope>NUCLEOTIDE SEQUENCE</scope>
    <source>
        <strain evidence="7">CYS-01</strain>
    </source>
</reference>
<evidence type="ECO:0000256" key="1">
    <source>
        <dbReference type="ARBA" id="ARBA00010641"/>
    </source>
</evidence>
<dbReference type="Gene3D" id="1.10.1740.10">
    <property type="match status" value="1"/>
</dbReference>
<keyword evidence="4" id="KW-0804">Transcription</keyword>
<dbReference type="InterPro" id="IPR036388">
    <property type="entry name" value="WH-like_DNA-bd_sf"/>
</dbReference>
<evidence type="ECO:0000259" key="5">
    <source>
        <dbReference type="Pfam" id="PF04542"/>
    </source>
</evidence>
<dbReference type="Pfam" id="PF08281">
    <property type="entry name" value="Sigma70_r4_2"/>
    <property type="match status" value="1"/>
</dbReference>
<keyword evidence="8" id="KW-1185">Reference proteome</keyword>
<dbReference type="Proteomes" id="UP001165460">
    <property type="component" value="Unassembled WGS sequence"/>
</dbReference>
<feature type="domain" description="RNA polymerase sigma factor 70 region 4 type 2" evidence="6">
    <location>
        <begin position="124"/>
        <end position="175"/>
    </location>
</feature>
<dbReference type="Pfam" id="PF04542">
    <property type="entry name" value="Sigma70_r2"/>
    <property type="match status" value="1"/>
</dbReference>
<evidence type="ECO:0000256" key="3">
    <source>
        <dbReference type="ARBA" id="ARBA00023082"/>
    </source>
</evidence>
<proteinExistence type="inferred from homology"/>
<dbReference type="CDD" id="cd06171">
    <property type="entry name" value="Sigma70_r4"/>
    <property type="match status" value="1"/>
</dbReference>
<sequence>MHLSLSLNESELIRQCLAGEEKGYTLLYQKYAKRIYNSIYRVVNNAADAEDILQDAFCTAFGQLDKLKNRDNFEGWLKRIAINQSISVLRKNKMVFAEDDLFEKIADEEFDMTEEMLFQCRVEDIKQAIQTLPDGYRTIISLHLFEDVSQEDIAKMLEISHNTVRSQYHRAKKKIFMLLKDKAYYGT</sequence>
<dbReference type="Gene3D" id="1.10.10.10">
    <property type="entry name" value="Winged helix-like DNA-binding domain superfamily/Winged helix DNA-binding domain"/>
    <property type="match status" value="1"/>
</dbReference>
<comment type="caution">
    <text evidence="7">The sequence shown here is derived from an EMBL/GenBank/DDBJ whole genome shotgun (WGS) entry which is preliminary data.</text>
</comment>
<dbReference type="InterPro" id="IPR039425">
    <property type="entry name" value="RNA_pol_sigma-70-like"/>
</dbReference>
<dbReference type="RefSeq" id="WP_243358634.1">
    <property type="nucleotide sequence ID" value="NZ_JALGBH010000001.1"/>
</dbReference>
<evidence type="ECO:0000256" key="2">
    <source>
        <dbReference type="ARBA" id="ARBA00023015"/>
    </source>
</evidence>
<dbReference type="PANTHER" id="PTHR43133:SF51">
    <property type="entry name" value="RNA POLYMERASE SIGMA FACTOR"/>
    <property type="match status" value="1"/>
</dbReference>
<comment type="similarity">
    <text evidence="1">Belongs to the sigma-70 factor family. ECF subfamily.</text>
</comment>
<dbReference type="InterPro" id="IPR014284">
    <property type="entry name" value="RNA_pol_sigma-70_dom"/>
</dbReference>
<gene>
    <name evidence="7" type="ORF">MMF97_02370</name>
</gene>
<dbReference type="EMBL" id="JALGBH010000001">
    <property type="protein sequence ID" value="MCJ0741539.1"/>
    <property type="molecule type" value="Genomic_DNA"/>
</dbReference>
<dbReference type="InterPro" id="IPR013249">
    <property type="entry name" value="RNA_pol_sigma70_r4_t2"/>
</dbReference>
<evidence type="ECO:0000313" key="8">
    <source>
        <dbReference type="Proteomes" id="UP001165460"/>
    </source>
</evidence>
<accession>A0ABS9ZVF8</accession>
<dbReference type="InterPro" id="IPR013325">
    <property type="entry name" value="RNA_pol_sigma_r2"/>
</dbReference>
<dbReference type="PANTHER" id="PTHR43133">
    <property type="entry name" value="RNA POLYMERASE ECF-TYPE SIGMA FACTO"/>
    <property type="match status" value="1"/>
</dbReference>
<dbReference type="SUPFAM" id="SSF88659">
    <property type="entry name" value="Sigma3 and sigma4 domains of RNA polymerase sigma factors"/>
    <property type="match status" value="1"/>
</dbReference>
<dbReference type="NCBIfam" id="TIGR02937">
    <property type="entry name" value="sigma70-ECF"/>
    <property type="match status" value="1"/>
</dbReference>
<dbReference type="InterPro" id="IPR007627">
    <property type="entry name" value="RNA_pol_sigma70_r2"/>
</dbReference>
<dbReference type="SUPFAM" id="SSF88946">
    <property type="entry name" value="Sigma2 domain of RNA polymerase sigma factors"/>
    <property type="match status" value="1"/>
</dbReference>
<evidence type="ECO:0000256" key="4">
    <source>
        <dbReference type="ARBA" id="ARBA00023163"/>
    </source>
</evidence>
<organism evidence="7 8">
    <name type="scientific">Pedobacter montanisoli</name>
    <dbReference type="NCBI Taxonomy" id="2923277"/>
    <lineage>
        <taxon>Bacteria</taxon>
        <taxon>Pseudomonadati</taxon>
        <taxon>Bacteroidota</taxon>
        <taxon>Sphingobacteriia</taxon>
        <taxon>Sphingobacteriales</taxon>
        <taxon>Sphingobacteriaceae</taxon>
        <taxon>Pedobacter</taxon>
    </lineage>
</organism>
<keyword evidence="2" id="KW-0805">Transcription regulation</keyword>
<evidence type="ECO:0000259" key="6">
    <source>
        <dbReference type="Pfam" id="PF08281"/>
    </source>
</evidence>
<protein>
    <submittedName>
        <fullName evidence="7">RNA polymerase sigma factor</fullName>
    </submittedName>
</protein>
<feature type="domain" description="RNA polymerase sigma-70 region 2" evidence="5">
    <location>
        <begin position="27"/>
        <end position="93"/>
    </location>
</feature>
<keyword evidence="3" id="KW-0731">Sigma factor</keyword>
<dbReference type="InterPro" id="IPR013324">
    <property type="entry name" value="RNA_pol_sigma_r3/r4-like"/>
</dbReference>
<evidence type="ECO:0000313" key="7">
    <source>
        <dbReference type="EMBL" id="MCJ0741539.1"/>
    </source>
</evidence>